<dbReference type="Proteomes" id="UP000070107">
    <property type="component" value="Unassembled WGS sequence"/>
</dbReference>
<gene>
    <name evidence="1" type="ORF">ATN84_22115</name>
</gene>
<dbReference type="AlphaFoldDB" id="A0A135HP52"/>
<name>A0A135HP52_9HYPH</name>
<dbReference type="RefSeq" id="WP_068885151.1">
    <property type="nucleotide sequence ID" value="NZ_LNTU01000040.1"/>
</dbReference>
<evidence type="ECO:0000313" key="2">
    <source>
        <dbReference type="Proteomes" id="UP000070107"/>
    </source>
</evidence>
<evidence type="ECO:0008006" key="3">
    <source>
        <dbReference type="Google" id="ProtNLM"/>
    </source>
</evidence>
<reference evidence="1 2" key="1">
    <citation type="submission" date="2015-11" db="EMBL/GenBank/DDBJ databases">
        <title>Draft genome sequence of Paramesorhizobium deserti A-3-E, a strain highly resistant to diverse beta-lactam antibiotics.</title>
        <authorList>
            <person name="Lv R."/>
            <person name="Yang X."/>
            <person name="Fang N."/>
            <person name="Guo J."/>
            <person name="Luo X."/>
            <person name="Peng F."/>
            <person name="Yang R."/>
            <person name="Cui Y."/>
            <person name="Fang C."/>
            <person name="Song Y."/>
        </authorList>
    </citation>
    <scope>NUCLEOTIDE SEQUENCE [LARGE SCALE GENOMIC DNA]</scope>
    <source>
        <strain evidence="1 2">A-3-E</strain>
    </source>
</reference>
<protein>
    <recommendedName>
        <fullName evidence="3">Methyltransferase</fullName>
    </recommendedName>
</protein>
<proteinExistence type="predicted"/>
<accession>A0A135HP52</accession>
<dbReference type="OrthoDB" id="8354856at2"/>
<keyword evidence="2" id="KW-1185">Reference proteome</keyword>
<comment type="caution">
    <text evidence="1">The sequence shown here is derived from an EMBL/GenBank/DDBJ whole genome shotgun (WGS) entry which is preliminary data.</text>
</comment>
<dbReference type="STRING" id="1494590.ATN84_22115"/>
<sequence>MDLNTNEASTPLADGKDLPHLSGPAAFIRQVLAAHFVRDCPHIVEIGGHIRPVTEYLTHRPLSVLSVDPKTPAYEADELNGHPCRVRHVPRKFQEVEYDYAPGSYGLVLLGYSLKPFGSREPLGQLLFSLIDNARVVVIEYPPELDRASSQVPAIVSRPNLKVHCSVELVLDDEAIAGSPFAKRRFYVLHPSTR</sequence>
<organism evidence="1 2">
    <name type="scientific">Paramesorhizobium deserti</name>
    <dbReference type="NCBI Taxonomy" id="1494590"/>
    <lineage>
        <taxon>Bacteria</taxon>
        <taxon>Pseudomonadati</taxon>
        <taxon>Pseudomonadota</taxon>
        <taxon>Alphaproteobacteria</taxon>
        <taxon>Hyphomicrobiales</taxon>
        <taxon>Phyllobacteriaceae</taxon>
        <taxon>Paramesorhizobium</taxon>
    </lineage>
</organism>
<evidence type="ECO:0000313" key="1">
    <source>
        <dbReference type="EMBL" id="KXF74916.1"/>
    </source>
</evidence>
<dbReference type="EMBL" id="LNTU01000040">
    <property type="protein sequence ID" value="KXF74916.1"/>
    <property type="molecule type" value="Genomic_DNA"/>
</dbReference>